<dbReference type="EMBL" id="GL736616">
    <property type="protein sequence ID" value="EFX60335.1"/>
    <property type="molecule type" value="Genomic_DNA"/>
</dbReference>
<gene>
    <name evidence="2" type="ORF">DAPPUDRAFT_278018</name>
</gene>
<keyword evidence="3" id="KW-1185">Reference proteome</keyword>
<accession>E9I6P5</accession>
<name>E9I6P5_DAPPU</name>
<feature type="transmembrane region" description="Helical" evidence="1">
    <location>
        <begin position="102"/>
        <end position="122"/>
    </location>
</feature>
<feature type="transmembrane region" description="Helical" evidence="1">
    <location>
        <begin position="42"/>
        <end position="62"/>
    </location>
</feature>
<reference evidence="2 3" key="1">
    <citation type="journal article" date="2011" name="Science">
        <title>The ecoresponsive genome of Daphnia pulex.</title>
        <authorList>
            <person name="Colbourne J.K."/>
            <person name="Pfrender M.E."/>
            <person name="Gilbert D."/>
            <person name="Thomas W.K."/>
            <person name="Tucker A."/>
            <person name="Oakley T.H."/>
            <person name="Tokishita S."/>
            <person name="Aerts A."/>
            <person name="Arnold G.J."/>
            <person name="Basu M.K."/>
            <person name="Bauer D.J."/>
            <person name="Caceres C.E."/>
            <person name="Carmel L."/>
            <person name="Casola C."/>
            <person name="Choi J.H."/>
            <person name="Detter J.C."/>
            <person name="Dong Q."/>
            <person name="Dusheyko S."/>
            <person name="Eads B.D."/>
            <person name="Frohlich T."/>
            <person name="Geiler-Samerotte K.A."/>
            <person name="Gerlach D."/>
            <person name="Hatcher P."/>
            <person name="Jogdeo S."/>
            <person name="Krijgsveld J."/>
            <person name="Kriventseva E.V."/>
            <person name="Kultz D."/>
            <person name="Laforsch C."/>
            <person name="Lindquist E."/>
            <person name="Lopez J."/>
            <person name="Manak J.R."/>
            <person name="Muller J."/>
            <person name="Pangilinan J."/>
            <person name="Patwardhan R.P."/>
            <person name="Pitluck S."/>
            <person name="Pritham E.J."/>
            <person name="Rechtsteiner A."/>
            <person name="Rho M."/>
            <person name="Rogozin I.B."/>
            <person name="Sakarya O."/>
            <person name="Salamov A."/>
            <person name="Schaack S."/>
            <person name="Shapiro H."/>
            <person name="Shiga Y."/>
            <person name="Skalitzky C."/>
            <person name="Smith Z."/>
            <person name="Souvorov A."/>
            <person name="Sung W."/>
            <person name="Tang Z."/>
            <person name="Tsuchiya D."/>
            <person name="Tu H."/>
            <person name="Vos H."/>
            <person name="Wang M."/>
            <person name="Wolf Y.I."/>
            <person name="Yamagata H."/>
            <person name="Yamada T."/>
            <person name="Ye Y."/>
            <person name="Shaw J.R."/>
            <person name="Andrews J."/>
            <person name="Crease T.J."/>
            <person name="Tang H."/>
            <person name="Lucas S.M."/>
            <person name="Robertson H.M."/>
            <person name="Bork P."/>
            <person name="Koonin E.V."/>
            <person name="Zdobnov E.M."/>
            <person name="Grigoriev I.V."/>
            <person name="Lynch M."/>
            <person name="Boore J.L."/>
        </authorList>
    </citation>
    <scope>NUCLEOTIDE SEQUENCE [LARGE SCALE GENOMIC DNA]</scope>
</reference>
<sequence length="225" mass="25292">MNQMTKRLALRTLAFFAITVVSFSLMRPLTIESGHADVLKCMTAAAVLAWAEITIMWVRIALAPRLDEQKAAELALEHEDTRAAAVIYAVYAYKWTIRLGGVMRTLALLALCMLWVAMPALAQKLPGDAERLLPQLKTEIEQYWPELHPREFLPALIEQESLWKINAVLKTSRELGCGLGQFTQAKNADGSIRFDALTETKLLDPSLAGWSWKDCYAVQYQLRAV</sequence>
<evidence type="ECO:0000313" key="2">
    <source>
        <dbReference type="EMBL" id="EFX60335.1"/>
    </source>
</evidence>
<dbReference type="AlphaFoldDB" id="E9I6P5"/>
<dbReference type="InParanoid" id="E9I6P5"/>
<protein>
    <submittedName>
        <fullName evidence="2">Uncharacterized protein</fullName>
    </submittedName>
</protein>
<proteinExistence type="predicted"/>
<evidence type="ECO:0000313" key="3">
    <source>
        <dbReference type="Proteomes" id="UP000000305"/>
    </source>
</evidence>
<keyword evidence="1" id="KW-1133">Transmembrane helix</keyword>
<dbReference type="Proteomes" id="UP000000305">
    <property type="component" value="Unassembled WGS sequence"/>
</dbReference>
<evidence type="ECO:0000256" key="1">
    <source>
        <dbReference type="SAM" id="Phobius"/>
    </source>
</evidence>
<dbReference type="KEGG" id="dpx:DAPPUDRAFT_278018"/>
<keyword evidence="1" id="KW-0812">Transmembrane</keyword>
<organism evidence="2 3">
    <name type="scientific">Daphnia pulex</name>
    <name type="common">Water flea</name>
    <dbReference type="NCBI Taxonomy" id="6669"/>
    <lineage>
        <taxon>Eukaryota</taxon>
        <taxon>Metazoa</taxon>
        <taxon>Ecdysozoa</taxon>
        <taxon>Arthropoda</taxon>
        <taxon>Crustacea</taxon>
        <taxon>Branchiopoda</taxon>
        <taxon>Diplostraca</taxon>
        <taxon>Cladocera</taxon>
        <taxon>Anomopoda</taxon>
        <taxon>Daphniidae</taxon>
        <taxon>Daphnia</taxon>
    </lineage>
</organism>
<keyword evidence="1" id="KW-0472">Membrane</keyword>
<feature type="non-terminal residue" evidence="2">
    <location>
        <position position="1"/>
    </location>
</feature>
<dbReference type="HOGENOM" id="CLU_1232527_0_0_1"/>
<feature type="transmembrane region" description="Helical" evidence="1">
    <location>
        <begin position="12"/>
        <end position="30"/>
    </location>
</feature>